<name>A0ABT3MUF2_9GAMM</name>
<protein>
    <submittedName>
        <fullName evidence="1">Uncharacterized protein</fullName>
    </submittedName>
</protein>
<evidence type="ECO:0000313" key="2">
    <source>
        <dbReference type="Proteomes" id="UP001209854"/>
    </source>
</evidence>
<comment type="caution">
    <text evidence="1">The sequence shown here is derived from an EMBL/GenBank/DDBJ whole genome shotgun (WGS) entry which is preliminary data.</text>
</comment>
<dbReference type="EMBL" id="JAPFCC010000001">
    <property type="protein sequence ID" value="MCW7553000.1"/>
    <property type="molecule type" value="Genomic_DNA"/>
</dbReference>
<dbReference type="RefSeq" id="WP_262567877.1">
    <property type="nucleotide sequence ID" value="NZ_JAPFCC010000001.1"/>
</dbReference>
<accession>A0ABT3MUF2</accession>
<evidence type="ECO:0000313" key="1">
    <source>
        <dbReference type="EMBL" id="MCW7553000.1"/>
    </source>
</evidence>
<proteinExistence type="predicted"/>
<gene>
    <name evidence="1" type="ORF">NX722_10175</name>
</gene>
<dbReference type="Proteomes" id="UP001209854">
    <property type="component" value="Unassembled WGS sequence"/>
</dbReference>
<keyword evidence="2" id="KW-1185">Reference proteome</keyword>
<reference evidence="1 2" key="1">
    <citation type="submission" date="2022-10" db="EMBL/GenBank/DDBJ databases">
        <title>High-quality genome sequences of two octocoral-associated bacteria, Endozoicomonas euniceicola EF212 and Endozoicomonas gorgoniicola PS125.</title>
        <authorList>
            <person name="Chiou Y.-J."/>
            <person name="Chen Y.-H."/>
        </authorList>
    </citation>
    <scope>NUCLEOTIDE SEQUENCE [LARGE SCALE GENOMIC DNA]</scope>
    <source>
        <strain evidence="1 2">PS125</strain>
    </source>
</reference>
<organism evidence="1 2">
    <name type="scientific">Endozoicomonas gorgoniicola</name>
    <dbReference type="NCBI Taxonomy" id="1234144"/>
    <lineage>
        <taxon>Bacteria</taxon>
        <taxon>Pseudomonadati</taxon>
        <taxon>Pseudomonadota</taxon>
        <taxon>Gammaproteobacteria</taxon>
        <taxon>Oceanospirillales</taxon>
        <taxon>Endozoicomonadaceae</taxon>
        <taxon>Endozoicomonas</taxon>
    </lineage>
</organism>
<sequence length="330" mass="37359">MSVPPNTAIDLFRCFERSFERCTTQAGKSIEGVMALDMLPTLQTMIPTQTWLKKTGLSASVSVPCFDEVSDEPLHYDPAKKHYYYTSPETLFKVAVNPEEAAIWSLDTTRLFSLLADLLDIPDRAREKPSHPEAGGRLWLIGDARLARGFSYPIWLCRTARSGLTSIDACLRQKQGKERGLILTCEQSFPSHYELPTGFYSLPLNKAVPLCSEQTVLDKDRLYQAIINPGQTEAAKPVRYDPVAQRLTIAGKEPWEIKGDNQAAAVLYVYQRSQAGCWEVKASEILDAVKRTTRQPESWGIKRLAELFDHERWKTYIANTRRGYYGFNLV</sequence>